<accession>A0A0L6UI20</accession>
<dbReference type="Proteomes" id="UP000037035">
    <property type="component" value="Unassembled WGS sequence"/>
</dbReference>
<dbReference type="AlphaFoldDB" id="A0A0L6UI20"/>
<dbReference type="EMBL" id="LAVV01011104">
    <property type="protein sequence ID" value="KNZ48191.1"/>
    <property type="molecule type" value="Genomic_DNA"/>
</dbReference>
<evidence type="ECO:0000313" key="3">
    <source>
        <dbReference type="Proteomes" id="UP000037035"/>
    </source>
</evidence>
<organism evidence="2 3">
    <name type="scientific">Puccinia sorghi</name>
    <dbReference type="NCBI Taxonomy" id="27349"/>
    <lineage>
        <taxon>Eukaryota</taxon>
        <taxon>Fungi</taxon>
        <taxon>Dikarya</taxon>
        <taxon>Basidiomycota</taxon>
        <taxon>Pucciniomycotina</taxon>
        <taxon>Pucciniomycetes</taxon>
        <taxon>Pucciniales</taxon>
        <taxon>Pucciniaceae</taxon>
        <taxon>Puccinia</taxon>
    </lineage>
</organism>
<gene>
    <name evidence="2" type="ORF">VP01_5847g1</name>
</gene>
<keyword evidence="3" id="KW-1185">Reference proteome</keyword>
<evidence type="ECO:0000256" key="1">
    <source>
        <dbReference type="SAM" id="MobiDB-lite"/>
    </source>
</evidence>
<dbReference type="VEuPathDB" id="FungiDB:VP01_5847g1"/>
<feature type="region of interest" description="Disordered" evidence="1">
    <location>
        <begin position="1"/>
        <end position="35"/>
    </location>
</feature>
<reference evidence="2 3" key="1">
    <citation type="submission" date="2015-08" db="EMBL/GenBank/DDBJ databases">
        <title>Next Generation Sequencing and Analysis of the Genome of Puccinia sorghi L Schw, the Causal Agent of Maize Common Rust.</title>
        <authorList>
            <person name="Rochi L."/>
            <person name="Burguener G."/>
            <person name="Darino M."/>
            <person name="Turjanski A."/>
            <person name="Kreff E."/>
            <person name="Dieguez M.J."/>
            <person name="Sacco F."/>
        </authorList>
    </citation>
    <scope>NUCLEOTIDE SEQUENCE [LARGE SCALE GENOMIC DNA]</scope>
    <source>
        <strain evidence="2 3">RO10H11247</strain>
    </source>
</reference>
<protein>
    <submittedName>
        <fullName evidence="2">Uncharacterized protein</fullName>
    </submittedName>
</protein>
<proteinExistence type="predicted"/>
<dbReference type="OrthoDB" id="3247418at2759"/>
<sequence>MPSAAATAETRSHPLAYISSTPENDNEEENASPGRSFWNIDQKKKLISCVRELVVPTGVTQMPIGLGTAKKGKLKAREWHTLFAIHLPLAEISVFVDSKPIKKFLAKNEEAIGNFMAVVRCTNVVGLDKVRKEDSENFTLEYSK</sequence>
<evidence type="ECO:0000313" key="2">
    <source>
        <dbReference type="EMBL" id="KNZ48191.1"/>
    </source>
</evidence>
<comment type="caution">
    <text evidence="2">The sequence shown here is derived from an EMBL/GenBank/DDBJ whole genome shotgun (WGS) entry which is preliminary data.</text>
</comment>
<name>A0A0L6UI20_9BASI</name>